<keyword evidence="2" id="KW-1185">Reference proteome</keyword>
<accession>A0ACC3C151</accession>
<dbReference type="Proteomes" id="UP000798662">
    <property type="component" value="Chromosome 2"/>
</dbReference>
<reference evidence="1" key="1">
    <citation type="submission" date="2019-11" db="EMBL/GenBank/DDBJ databases">
        <title>Nori genome reveals adaptations in red seaweeds to the harsh intertidal environment.</title>
        <authorList>
            <person name="Wang D."/>
            <person name="Mao Y."/>
        </authorList>
    </citation>
    <scope>NUCLEOTIDE SEQUENCE</scope>
    <source>
        <tissue evidence="1">Gametophyte</tissue>
    </source>
</reference>
<sequence length="872" mass="91938">MADVLLCAIPGEVFEDADFTGGRWYECAPTWRAPSSSSLTSSPSRWAAAAAEAHTAATATCEQRMGAVAGSHRARRQLLEAAVSGGTARDRIAARALRIQQSPVHRLDDIRALVTAASKVHSSHSSMTTALDAAADLFVHDLLPPDRRLRLFQALQFGPVPGSAAGQDAGAGGKVAITKRHLAYAHFEGELKGIYAQLVSSLSVASHATVAHTRKHAIHITLQLLMSRPEAEASLLAVLINKLGDPERLVAAAASHALARLMGAHEAMAPVVASELERMVRRPGLSTRAQYYAVLLLGNTRFVRERDVELSRSLVTLYMELFADCLARDAVDRSAGRLLTPQENAAAAKKKQRLKRIRHRKAAAAAERGDAADGRASSLSTAPPTEERKESRLMGALLAATNRAFPYTSGRGAPAPFSLFAPQLDALFTVAHARSFRAATHALALLRVVTSTSRATAVRYYRALYAQAASAGASVDDSDSDGVEVYRDADRDDTNEADRAASARRSASRVSGDATIMALPGLGGDAEAGPGSQLPSSSAPYDPKKRSPEFSGAESSALWELTVLSSHAHPSVRRFAVDLLQGKATSQPAYGGDALTDFTVSAFLERFVGKKPKAAHAAALGRRQADAAAHAASRPRVGTEEFAVMMAAGKGREDDAFFAPVVRPVNPTGDGEAGDGSLHNAAGVDEDEDLDAAFDDVLRREMRNKYGAAVANGGFGNEEDAESDSQDESNDEAAEAAAFREAFGTGDDSGSDDPSDTDGQPSGTWGGGSDDNEDDLEMDFGDEGSDDDGGGATAGASRKKAPMSAFAPAEEYVDAVARATVDARNTLVADAPDQTRRGHERSRGGGRGAKTTPKRRGAPAGRRGGGKKMRRR</sequence>
<name>A0ACC3C151_PYRYE</name>
<proteinExistence type="predicted"/>
<gene>
    <name evidence="1" type="ORF">I4F81_006382</name>
</gene>
<evidence type="ECO:0000313" key="2">
    <source>
        <dbReference type="Proteomes" id="UP000798662"/>
    </source>
</evidence>
<comment type="caution">
    <text evidence="1">The sequence shown here is derived from an EMBL/GenBank/DDBJ whole genome shotgun (WGS) entry which is preliminary data.</text>
</comment>
<organism evidence="1 2">
    <name type="scientific">Pyropia yezoensis</name>
    <name type="common">Susabi-nori</name>
    <name type="synonym">Porphyra yezoensis</name>
    <dbReference type="NCBI Taxonomy" id="2788"/>
    <lineage>
        <taxon>Eukaryota</taxon>
        <taxon>Rhodophyta</taxon>
        <taxon>Bangiophyceae</taxon>
        <taxon>Bangiales</taxon>
        <taxon>Bangiaceae</taxon>
        <taxon>Pyropia</taxon>
    </lineage>
</organism>
<evidence type="ECO:0000313" key="1">
    <source>
        <dbReference type="EMBL" id="KAK1863828.1"/>
    </source>
</evidence>
<protein>
    <submittedName>
        <fullName evidence="1">Uncharacterized protein</fullName>
    </submittedName>
</protein>
<dbReference type="EMBL" id="CM020619">
    <property type="protein sequence ID" value="KAK1863828.1"/>
    <property type="molecule type" value="Genomic_DNA"/>
</dbReference>